<reference evidence="2" key="1">
    <citation type="submission" date="2021-01" db="EMBL/GenBank/DDBJ databases">
        <title>Genome public.</title>
        <authorList>
            <person name="Liu C."/>
            <person name="Sun Q."/>
        </authorList>
    </citation>
    <scope>NUCLEOTIDE SEQUENCE [LARGE SCALE GENOMIC DNA]</scope>
    <source>
        <strain evidence="2">YIM B02556</strain>
    </source>
</reference>
<dbReference type="Proteomes" id="UP000652760">
    <property type="component" value="Unassembled WGS sequence"/>
</dbReference>
<gene>
    <name evidence="1" type="ORF">JHL17_16430</name>
</gene>
<accession>A0ABS1F6G9</accession>
<keyword evidence="2" id="KW-1185">Reference proteome</keyword>
<comment type="caution">
    <text evidence="1">The sequence shown here is derived from an EMBL/GenBank/DDBJ whole genome shotgun (WGS) entry which is preliminary data.</text>
</comment>
<sequence length="65" mass="7286">MPPYSGYAVNRHGSKPIEQVFGWIKTVAGHRKSRFRGIPRAGWAFPFATAAFNLIRLSKLEEATP</sequence>
<dbReference type="EMBL" id="JAENHM010000049">
    <property type="protein sequence ID" value="MBK1839002.1"/>
    <property type="molecule type" value="Genomic_DNA"/>
</dbReference>
<organism evidence="1 2">
    <name type="scientific">Azospirillum endophyticum</name>
    <dbReference type="NCBI Taxonomy" id="2800326"/>
    <lineage>
        <taxon>Bacteria</taxon>
        <taxon>Pseudomonadati</taxon>
        <taxon>Pseudomonadota</taxon>
        <taxon>Alphaproteobacteria</taxon>
        <taxon>Rhodospirillales</taxon>
        <taxon>Azospirillaceae</taxon>
        <taxon>Azospirillum</taxon>
    </lineage>
</organism>
<evidence type="ECO:0000313" key="1">
    <source>
        <dbReference type="EMBL" id="MBK1839002.1"/>
    </source>
</evidence>
<evidence type="ECO:0000313" key="2">
    <source>
        <dbReference type="Proteomes" id="UP000652760"/>
    </source>
</evidence>
<name>A0ABS1F6G9_9PROT</name>
<protein>
    <submittedName>
        <fullName evidence="1">Transposase</fullName>
    </submittedName>
</protein>
<proteinExistence type="predicted"/>